<feature type="region of interest" description="Disordered" evidence="2">
    <location>
        <begin position="586"/>
        <end position="613"/>
    </location>
</feature>
<dbReference type="Araport" id="AT2G34750"/>
<gene>
    <name evidence="3" type="ordered locus">At2g34750</name>
    <name evidence="4" type="ordered locus">AXX17_At2g31310</name>
</gene>
<organism evidence="4 5">
    <name type="scientific">Arabidopsis thaliana</name>
    <name type="common">Mouse-ear cress</name>
    <dbReference type="NCBI Taxonomy" id="3702"/>
    <lineage>
        <taxon>Eukaryota</taxon>
        <taxon>Viridiplantae</taxon>
        <taxon>Streptophyta</taxon>
        <taxon>Embryophyta</taxon>
        <taxon>Tracheophyta</taxon>
        <taxon>Spermatophyta</taxon>
        <taxon>Magnoliopsida</taxon>
        <taxon>eudicotyledons</taxon>
        <taxon>Gunneridae</taxon>
        <taxon>Pentapetalae</taxon>
        <taxon>rosids</taxon>
        <taxon>malvids</taxon>
        <taxon>Brassicales</taxon>
        <taxon>Brassicaceae</taxon>
        <taxon>Camelineae</taxon>
        <taxon>Arabidopsis</taxon>
    </lineage>
</organism>
<protein>
    <recommendedName>
        <fullName evidence="6">RNA polymerase I specific transcription initiation factor RRN3 protein</fullName>
    </recommendedName>
</protein>
<dbReference type="Pfam" id="PF05327">
    <property type="entry name" value="RRN3"/>
    <property type="match status" value="1"/>
</dbReference>
<evidence type="ECO:0000313" key="5">
    <source>
        <dbReference type="Proteomes" id="UP000078284"/>
    </source>
</evidence>
<evidence type="ECO:0000256" key="2">
    <source>
        <dbReference type="SAM" id="MobiDB-lite"/>
    </source>
</evidence>
<comment type="similarity">
    <text evidence="1">Belongs to the RRN3 family.</text>
</comment>
<sequence length="613" mass="69046">MGAVELMSDPSSLCTVENYVDNVDLSDTQLVQTVRKALTSVKTGDSDLYSEMVGVMARDIKEFKDPDVVAQLETVLKALSGAVACIDVLHHQKLLSALFRMKLWDHRPDVMDALVNLVISLAVTSGKYLDSCLNMLVSNFVPPPWVVNNLSHSRILNKKIDVLSRVHAALLKISILVPLTPSRLVPMLFQQMPKMHKKDHSIVIYVESLLKLENSSIGQVGGSMILGMVMERLRDLDLEIEWDDIPQDDSSRGMFDMELEDAAEGTMNDGDELPVGPLKQDTSDGSIVSKLLDKLMVVAFEHLESCQNDGRLDQVFESLFKSFENFILNTYKSKFTQFLIFYACSLDPENCGVKFASKLVEIFLSSNKHVATRMSAVAYLASFLARGKFLPVSFVASMLKRLIDECVGYCRTCNDDTRPEAHQIFFSGCQAIMYVLCFRMRSILDVPRFRSQLTPLESILMHKLNPLMVCLPSVVAEFLRQAKEGGLFIVSDSFIFDDLLESELSRAFGGFERLDTFFPFDPCLLKSSNSFISPNFIYWSMVKATYDEDDDDNDAEVIVNGDEDSDEDDEADLDYALNKMSITPKHSFKNKMERDRLLRMPSRIRPSTSPESL</sequence>
<dbReference type="SMR" id="A0A178VT28"/>
<comment type="caution">
    <text evidence="4">The sequence shown here is derived from an EMBL/GenBank/DDBJ whole genome shotgun (WGS) entry which is preliminary data.</text>
</comment>
<dbReference type="OMA" id="VCSPAIV"/>
<dbReference type="ExpressionAtlas" id="A0A178VT28">
    <property type="expression patterns" value="baseline and differential"/>
</dbReference>
<evidence type="ECO:0000256" key="1">
    <source>
        <dbReference type="ARBA" id="ARBA00010098"/>
    </source>
</evidence>
<dbReference type="AlphaFoldDB" id="A0A178VT28"/>
<dbReference type="InterPro" id="IPR007991">
    <property type="entry name" value="RNA_pol_I_trans_ini_fac_RRN3"/>
</dbReference>
<dbReference type="PANTHER" id="PTHR12790:SF0">
    <property type="entry name" value="RNA POLYMERASE I-SPECIFIC TRANSCRIPTION INITIATION FACTOR RRN3-RELATED"/>
    <property type="match status" value="1"/>
</dbReference>
<accession>A0A178VT28</accession>
<dbReference type="GO" id="GO:0006361">
    <property type="term" value="P:transcription initiation at RNA polymerase I promoter"/>
    <property type="evidence" value="ECO:0007669"/>
    <property type="project" value="InterPro"/>
</dbReference>
<proteinExistence type="inferred from homology"/>
<dbReference type="Proteomes" id="UP000078284">
    <property type="component" value="Chromosome 2"/>
</dbReference>
<dbReference type="EMBL" id="LUHQ01000002">
    <property type="protein sequence ID" value="OAP09006.1"/>
    <property type="molecule type" value="Genomic_DNA"/>
</dbReference>
<evidence type="ECO:0000313" key="4">
    <source>
        <dbReference type="EMBL" id="OAP09006.1"/>
    </source>
</evidence>
<name>A0A178VT28_ARATH</name>
<evidence type="ECO:0008006" key="6">
    <source>
        <dbReference type="Google" id="ProtNLM"/>
    </source>
</evidence>
<dbReference type="GeneID" id="818040"/>
<dbReference type="PANTHER" id="PTHR12790">
    <property type="entry name" value="TRANSCRIPTION INITIATION FACTOR IA RRN3"/>
    <property type="match status" value="1"/>
</dbReference>
<dbReference type="GO" id="GO:0001181">
    <property type="term" value="F:RNA polymerase I general transcription initiation factor activity"/>
    <property type="evidence" value="ECO:0007669"/>
    <property type="project" value="InterPro"/>
</dbReference>
<dbReference type="KEGG" id="ath:AT2G34750"/>
<evidence type="ECO:0000313" key="3">
    <source>
        <dbReference type="Araport" id="AT2G34750"/>
    </source>
</evidence>
<reference evidence="5" key="1">
    <citation type="journal article" date="2016" name="Proc. Natl. Acad. Sci. U.S.A.">
        <title>Chromosome-level assembly of Arabidopsis thaliana Ler reveals the extent of translocation and inversion polymorphisms.</title>
        <authorList>
            <person name="Zapata L."/>
            <person name="Ding J."/>
            <person name="Willing E.M."/>
            <person name="Hartwig B."/>
            <person name="Bezdan D."/>
            <person name="Jiao W.B."/>
            <person name="Patel V."/>
            <person name="Velikkakam James G."/>
            <person name="Koornneef M."/>
            <person name="Ossowski S."/>
            <person name="Schneeberger K."/>
        </authorList>
    </citation>
    <scope>NUCLEOTIDE SEQUENCE [LARGE SCALE GENOMIC DNA]</scope>
    <source>
        <strain evidence="5">cv. Landsberg erecta</strain>
    </source>
</reference>